<feature type="transmembrane region" description="Helical" evidence="1">
    <location>
        <begin position="23"/>
        <end position="42"/>
    </location>
</feature>
<dbReference type="AlphaFoldDB" id="A0AAD8XQL2"/>
<protein>
    <submittedName>
        <fullName evidence="2">Uncharacterized protein</fullName>
    </submittedName>
</protein>
<keyword evidence="1" id="KW-1133">Transmembrane helix</keyword>
<keyword evidence="1" id="KW-0812">Transmembrane</keyword>
<organism evidence="2 3">
    <name type="scientific">Glomerella acutata</name>
    <name type="common">Colletotrichum acutatum</name>
    <dbReference type="NCBI Taxonomy" id="27357"/>
    <lineage>
        <taxon>Eukaryota</taxon>
        <taxon>Fungi</taxon>
        <taxon>Dikarya</taxon>
        <taxon>Ascomycota</taxon>
        <taxon>Pezizomycotina</taxon>
        <taxon>Sordariomycetes</taxon>
        <taxon>Hypocreomycetidae</taxon>
        <taxon>Glomerellales</taxon>
        <taxon>Glomerellaceae</taxon>
        <taxon>Colletotrichum</taxon>
        <taxon>Colletotrichum acutatum species complex</taxon>
    </lineage>
</organism>
<name>A0AAD8XQL2_GLOAC</name>
<dbReference type="EMBL" id="JAHMHS010000001">
    <property type="protein sequence ID" value="KAK1731700.1"/>
    <property type="molecule type" value="Genomic_DNA"/>
</dbReference>
<dbReference type="RefSeq" id="XP_060371755.1">
    <property type="nucleotide sequence ID" value="XM_060501184.1"/>
</dbReference>
<evidence type="ECO:0000313" key="2">
    <source>
        <dbReference type="EMBL" id="KAK1731700.1"/>
    </source>
</evidence>
<feature type="transmembrane region" description="Helical" evidence="1">
    <location>
        <begin position="48"/>
        <end position="68"/>
    </location>
</feature>
<reference evidence="2" key="1">
    <citation type="submission" date="2021-12" db="EMBL/GenBank/DDBJ databases">
        <title>Comparative genomics, transcriptomics and evolutionary studies reveal genomic signatures of adaptation to plant cell wall in hemibiotrophic fungi.</title>
        <authorList>
            <consortium name="DOE Joint Genome Institute"/>
            <person name="Baroncelli R."/>
            <person name="Diaz J.F."/>
            <person name="Benocci T."/>
            <person name="Peng M."/>
            <person name="Battaglia E."/>
            <person name="Haridas S."/>
            <person name="Andreopoulos W."/>
            <person name="Labutti K."/>
            <person name="Pangilinan J."/>
            <person name="Floch G.L."/>
            <person name="Makela M.R."/>
            <person name="Henrissat B."/>
            <person name="Grigoriev I.V."/>
            <person name="Crouch J.A."/>
            <person name="De Vries R.P."/>
            <person name="Sukno S.A."/>
            <person name="Thon M.R."/>
        </authorList>
    </citation>
    <scope>NUCLEOTIDE SEQUENCE</scope>
    <source>
        <strain evidence="2">CBS 112980</strain>
    </source>
</reference>
<dbReference type="Proteomes" id="UP001244207">
    <property type="component" value="Unassembled WGS sequence"/>
</dbReference>
<gene>
    <name evidence="2" type="ORF">BDZ83DRAFT_1264</name>
</gene>
<evidence type="ECO:0000256" key="1">
    <source>
        <dbReference type="SAM" id="Phobius"/>
    </source>
</evidence>
<comment type="caution">
    <text evidence="2">The sequence shown here is derived from an EMBL/GenBank/DDBJ whole genome shotgun (WGS) entry which is preliminary data.</text>
</comment>
<dbReference type="GeneID" id="85385083"/>
<keyword evidence="1" id="KW-0472">Membrane</keyword>
<keyword evidence="3" id="KW-1185">Reference proteome</keyword>
<sequence>MQHSVYLAHSMIMRFIGGDSDRCGPFALLFFCSSTLLCPLLLRTPCSLYNFGIYAHIMTLCSLMNFFLQHRENRFTVHDYQRHVTIGCFPTE</sequence>
<accession>A0AAD8XQL2</accession>
<evidence type="ECO:0000313" key="3">
    <source>
        <dbReference type="Proteomes" id="UP001244207"/>
    </source>
</evidence>
<proteinExistence type="predicted"/>